<sequence length="395" mass="43476">MARPVRQSSRKAQLIEASSRLFQEFGYHNVSMDDLATAVGVTGPALYRHFRNKHDLLAQALTGQLVLIEGVVRQAADLDGGPQEKFEAFLSGMGALVVEVDEALLWKRERRHLTGDDQQDFRHRLREVGRVTAGIVRGVRPELDDADIRLLSWCLLAIFASSREYRSAIEAARVVASLQAMARAVVGVELTARDAPGDAEGREDDADPPRRPAGRRERILEAAIRLFDTRGYYAVTIEDIAEAADAAIATVYQYFSSKAELLQAALERGIEGAHYLTWHRLSGAPTDALALEILIDSYVELALGPHRRLLGILAADLIYLPAPVQHTIRKSEREYVEEWVVALSALRPELGPAEARAFSQTTISLINEVVQIPALRARPGIGADLRALAHAAIFA</sequence>
<dbReference type="EMBL" id="WLYK01000002">
    <property type="protein sequence ID" value="MTD14188.1"/>
    <property type="molecule type" value="Genomic_DNA"/>
</dbReference>
<feature type="DNA-binding region" description="H-T-H motif" evidence="2">
    <location>
        <begin position="31"/>
        <end position="50"/>
    </location>
</feature>
<keyword evidence="5" id="KW-1185">Reference proteome</keyword>
<dbReference type="InterPro" id="IPR009057">
    <property type="entry name" value="Homeodomain-like_sf"/>
</dbReference>
<dbReference type="Proteomes" id="UP000460221">
    <property type="component" value="Unassembled WGS sequence"/>
</dbReference>
<dbReference type="PROSITE" id="PS01081">
    <property type="entry name" value="HTH_TETR_1"/>
    <property type="match status" value="2"/>
</dbReference>
<comment type="caution">
    <text evidence="4">The sequence shown here is derived from an EMBL/GenBank/DDBJ whole genome shotgun (WGS) entry which is preliminary data.</text>
</comment>
<feature type="domain" description="HTH tetR-type" evidence="3">
    <location>
        <begin position="8"/>
        <end position="68"/>
    </location>
</feature>
<name>A0A7K1FJB7_9ACTN</name>
<evidence type="ECO:0000256" key="1">
    <source>
        <dbReference type="ARBA" id="ARBA00023125"/>
    </source>
</evidence>
<dbReference type="PROSITE" id="PS50977">
    <property type="entry name" value="HTH_TETR_2"/>
    <property type="match status" value="2"/>
</dbReference>
<dbReference type="AlphaFoldDB" id="A0A7K1FJB7"/>
<feature type="domain" description="HTH tetR-type" evidence="3">
    <location>
        <begin position="213"/>
        <end position="273"/>
    </location>
</feature>
<dbReference type="GO" id="GO:0003700">
    <property type="term" value="F:DNA-binding transcription factor activity"/>
    <property type="evidence" value="ECO:0007669"/>
    <property type="project" value="TreeGrafter"/>
</dbReference>
<protein>
    <submittedName>
        <fullName evidence="4">TetR family transcriptional regulator</fullName>
    </submittedName>
</protein>
<keyword evidence="1 2" id="KW-0238">DNA-binding</keyword>
<evidence type="ECO:0000259" key="3">
    <source>
        <dbReference type="PROSITE" id="PS50977"/>
    </source>
</evidence>
<dbReference type="SUPFAM" id="SSF46689">
    <property type="entry name" value="Homeodomain-like"/>
    <property type="match status" value="2"/>
</dbReference>
<dbReference type="GO" id="GO:0000976">
    <property type="term" value="F:transcription cis-regulatory region binding"/>
    <property type="evidence" value="ECO:0007669"/>
    <property type="project" value="TreeGrafter"/>
</dbReference>
<gene>
    <name evidence="4" type="ORF">GIS00_09545</name>
</gene>
<dbReference type="PANTHER" id="PTHR30055:SF237">
    <property type="entry name" value="TRANSCRIPTIONAL REPRESSOR MCE3R"/>
    <property type="match status" value="1"/>
</dbReference>
<dbReference type="InterPro" id="IPR001647">
    <property type="entry name" value="HTH_TetR"/>
</dbReference>
<dbReference type="PANTHER" id="PTHR30055">
    <property type="entry name" value="HTH-TYPE TRANSCRIPTIONAL REGULATOR RUTR"/>
    <property type="match status" value="1"/>
</dbReference>
<dbReference type="Gene3D" id="1.10.10.60">
    <property type="entry name" value="Homeodomain-like"/>
    <property type="match status" value="2"/>
</dbReference>
<dbReference type="PRINTS" id="PR00455">
    <property type="entry name" value="HTHTETR"/>
</dbReference>
<dbReference type="Gene3D" id="1.10.357.10">
    <property type="entry name" value="Tetracycline Repressor, domain 2"/>
    <property type="match status" value="2"/>
</dbReference>
<evidence type="ECO:0000256" key="2">
    <source>
        <dbReference type="PROSITE-ProRule" id="PRU00335"/>
    </source>
</evidence>
<evidence type="ECO:0000313" key="5">
    <source>
        <dbReference type="Proteomes" id="UP000460221"/>
    </source>
</evidence>
<proteinExistence type="predicted"/>
<dbReference type="InterPro" id="IPR023772">
    <property type="entry name" value="DNA-bd_HTH_TetR-type_CS"/>
</dbReference>
<organism evidence="4 5">
    <name type="scientific">Nakamurella alba</name>
    <dbReference type="NCBI Taxonomy" id="2665158"/>
    <lineage>
        <taxon>Bacteria</taxon>
        <taxon>Bacillati</taxon>
        <taxon>Actinomycetota</taxon>
        <taxon>Actinomycetes</taxon>
        <taxon>Nakamurellales</taxon>
        <taxon>Nakamurellaceae</taxon>
        <taxon>Nakamurella</taxon>
    </lineage>
</organism>
<dbReference type="Pfam" id="PF00440">
    <property type="entry name" value="TetR_N"/>
    <property type="match status" value="2"/>
</dbReference>
<reference evidence="4 5" key="1">
    <citation type="submission" date="2019-11" db="EMBL/GenBank/DDBJ databases">
        <authorList>
            <person name="Jiang L.-Q."/>
        </authorList>
    </citation>
    <scope>NUCLEOTIDE SEQUENCE [LARGE SCALE GENOMIC DNA]</scope>
    <source>
        <strain evidence="4 5">YIM 132087</strain>
    </source>
</reference>
<feature type="DNA-binding region" description="H-T-H motif" evidence="2">
    <location>
        <begin position="236"/>
        <end position="255"/>
    </location>
</feature>
<dbReference type="InterPro" id="IPR050109">
    <property type="entry name" value="HTH-type_TetR-like_transc_reg"/>
</dbReference>
<evidence type="ECO:0000313" key="4">
    <source>
        <dbReference type="EMBL" id="MTD14188.1"/>
    </source>
</evidence>
<accession>A0A7K1FJB7</accession>